<organism evidence="3 4">
    <name type="scientific">Talaromyces marneffei (strain ATCC 18224 / CBS 334.59 / QM 7333)</name>
    <name type="common">Penicillium marneffei</name>
    <dbReference type="NCBI Taxonomy" id="441960"/>
    <lineage>
        <taxon>Eukaryota</taxon>
        <taxon>Fungi</taxon>
        <taxon>Dikarya</taxon>
        <taxon>Ascomycota</taxon>
        <taxon>Pezizomycotina</taxon>
        <taxon>Eurotiomycetes</taxon>
        <taxon>Eurotiomycetidae</taxon>
        <taxon>Eurotiales</taxon>
        <taxon>Trichocomaceae</taxon>
        <taxon>Talaromyces</taxon>
        <taxon>Talaromyces sect. Talaromyces</taxon>
    </lineage>
</organism>
<feature type="compositionally biased region" description="Polar residues" evidence="1">
    <location>
        <begin position="266"/>
        <end position="280"/>
    </location>
</feature>
<evidence type="ECO:0000313" key="3">
    <source>
        <dbReference type="EMBL" id="EEA28806.1"/>
    </source>
</evidence>
<keyword evidence="2" id="KW-0472">Membrane</keyword>
<feature type="region of interest" description="Disordered" evidence="1">
    <location>
        <begin position="263"/>
        <end position="283"/>
    </location>
</feature>
<keyword evidence="2" id="KW-0812">Transmembrane</keyword>
<evidence type="ECO:0000256" key="1">
    <source>
        <dbReference type="SAM" id="MobiDB-lite"/>
    </source>
</evidence>
<dbReference type="Proteomes" id="UP000001294">
    <property type="component" value="Unassembled WGS sequence"/>
</dbReference>
<feature type="transmembrane region" description="Helical" evidence="2">
    <location>
        <begin position="76"/>
        <end position="97"/>
    </location>
</feature>
<dbReference type="VEuPathDB" id="FungiDB:PMAA_035990"/>
<protein>
    <recommendedName>
        <fullName evidence="5">Integral membrane protein</fullName>
    </recommendedName>
</protein>
<feature type="transmembrane region" description="Helical" evidence="2">
    <location>
        <begin position="12"/>
        <end position="35"/>
    </location>
</feature>
<evidence type="ECO:0008006" key="5">
    <source>
        <dbReference type="Google" id="ProtNLM"/>
    </source>
</evidence>
<reference evidence="4" key="1">
    <citation type="journal article" date="2015" name="Genome Announc.">
        <title>Genome sequence of the AIDS-associated pathogen Penicillium marneffei (ATCC18224) and its near taxonomic relative Talaromyces stipitatus (ATCC10500).</title>
        <authorList>
            <person name="Nierman W.C."/>
            <person name="Fedorova-Abrams N.D."/>
            <person name="Andrianopoulos A."/>
        </authorList>
    </citation>
    <scope>NUCLEOTIDE SEQUENCE [LARGE SCALE GENOMIC DNA]</scope>
    <source>
        <strain evidence="4">ATCC 18224 / CBS 334.59 / QM 7333</strain>
    </source>
</reference>
<accession>B6Q7S1</accession>
<dbReference type="AlphaFoldDB" id="B6Q7S1"/>
<keyword evidence="4" id="KW-1185">Reference proteome</keyword>
<proteinExistence type="predicted"/>
<dbReference type="HOGENOM" id="CLU_040838_1_0_1"/>
<feature type="transmembrane region" description="Helical" evidence="2">
    <location>
        <begin position="109"/>
        <end position="129"/>
    </location>
</feature>
<sequence length="350" mass="38498">MSSSTLPTYFEYSWAILSSIGIANVLFGFTVISITNLSQISILPVIVSAAGAIANGLCYCAYYADYPKTPTAVASALADIAWLVQEVGLTFYSYLILNRVLQGRHRTIFMSLFWVFIVAAIVLRSFIVATRVKSILDDTQSLQSTIDHLHVGYFSLTALIECLSAFFLLQKFAQARRASQDVASKSGLFSYLLKSTEIRLASLALIGVSRAITYSSQSEAQSATSVASQIDRFVYTLETIFPVMLFIDILASRIAVGQHRYEISSHTRNQGQKSSGLNTRSQRERTEFEMYGNMQTQVYVGDEASSSQEHIVNAASISNNAESAEYGQGGERKHDGISKTVEFKMHEGAA</sequence>
<dbReference type="EMBL" id="DS995899">
    <property type="protein sequence ID" value="EEA28806.1"/>
    <property type="molecule type" value="Genomic_DNA"/>
</dbReference>
<evidence type="ECO:0000313" key="4">
    <source>
        <dbReference type="Proteomes" id="UP000001294"/>
    </source>
</evidence>
<name>B6Q7S1_TALMQ</name>
<dbReference type="OrthoDB" id="5306317at2759"/>
<gene>
    <name evidence="3" type="ORF">PMAA_035990</name>
</gene>
<feature type="transmembrane region" description="Helical" evidence="2">
    <location>
        <begin position="42"/>
        <end position="64"/>
    </location>
</feature>
<evidence type="ECO:0000256" key="2">
    <source>
        <dbReference type="SAM" id="Phobius"/>
    </source>
</evidence>
<keyword evidence="2" id="KW-1133">Transmembrane helix</keyword>
<feature type="transmembrane region" description="Helical" evidence="2">
    <location>
        <begin position="149"/>
        <end position="169"/>
    </location>
</feature>
<dbReference type="PhylomeDB" id="B6Q7S1"/>